<gene>
    <name evidence="2" type="ORF">E2F48_02230</name>
</gene>
<dbReference type="EMBL" id="SMTK01000001">
    <property type="protein sequence ID" value="TDK27950.1"/>
    <property type="molecule type" value="Genomic_DNA"/>
</dbReference>
<sequence length="192" mass="21587">MYDSGRSNRSCVLPGGDGRPCGRPVDNSPFPLCPAHVAAVLDWADTELGRTDVLPGPCLACGSRIGVKYPSGWVCAACEWRVGDVLDGDLPPPRVDVVYYIRFQNRIKIGTTANPRQRLARLWHDEVLAFERGDRLIERRRHEQFARWRLNRSEWFEPAPALEEHIRALAAGVDDPWARYARWAGEAAALRG</sequence>
<comment type="caution">
    <text evidence="2">The sequence shown here is derived from an EMBL/GenBank/DDBJ whole genome shotgun (WGS) entry which is preliminary data.</text>
</comment>
<accession>A0A4R5U2Q1</accession>
<dbReference type="OrthoDB" id="5106355at2"/>
<dbReference type="Proteomes" id="UP000295411">
    <property type="component" value="Unassembled WGS sequence"/>
</dbReference>
<evidence type="ECO:0000313" key="3">
    <source>
        <dbReference type="Proteomes" id="UP000295411"/>
    </source>
</evidence>
<dbReference type="SMART" id="SM00974">
    <property type="entry name" value="T5orf172"/>
    <property type="match status" value="1"/>
</dbReference>
<keyword evidence="3" id="KW-1185">Reference proteome</keyword>
<dbReference type="Pfam" id="PF13455">
    <property type="entry name" value="MUG113"/>
    <property type="match status" value="1"/>
</dbReference>
<dbReference type="InterPro" id="IPR018306">
    <property type="entry name" value="Phage_T5_Orf172_DNA-bd"/>
</dbReference>
<evidence type="ECO:0000259" key="1">
    <source>
        <dbReference type="SMART" id="SM00974"/>
    </source>
</evidence>
<proteinExistence type="predicted"/>
<protein>
    <submittedName>
        <fullName evidence="2">GIY-YIG nuclease family protein</fullName>
    </submittedName>
</protein>
<dbReference type="AlphaFoldDB" id="A0A4R5U2Q1"/>
<evidence type="ECO:0000313" key="2">
    <source>
        <dbReference type="EMBL" id="TDK27950.1"/>
    </source>
</evidence>
<organism evidence="2 3">
    <name type="scientific">Arthrobacter crusticola</name>
    <dbReference type="NCBI Taxonomy" id="2547960"/>
    <lineage>
        <taxon>Bacteria</taxon>
        <taxon>Bacillati</taxon>
        <taxon>Actinomycetota</taxon>
        <taxon>Actinomycetes</taxon>
        <taxon>Micrococcales</taxon>
        <taxon>Micrococcaceae</taxon>
        <taxon>Arthrobacter</taxon>
    </lineage>
</organism>
<reference evidence="2 3" key="1">
    <citation type="submission" date="2019-03" db="EMBL/GenBank/DDBJ databases">
        <title>Arthrobacter sp. nov., an bacterium isolated from biocrust in Mu Us Desert.</title>
        <authorList>
            <person name="Lixiong L."/>
        </authorList>
    </citation>
    <scope>NUCLEOTIDE SEQUENCE [LARGE SCALE GENOMIC DNA]</scope>
    <source>
        <strain evidence="2 3">SLN-3</strain>
    </source>
</reference>
<name>A0A4R5U2Q1_9MICC</name>
<feature type="domain" description="Bacteriophage T5 Orf172 DNA-binding" evidence="1">
    <location>
        <begin position="101"/>
        <end position="169"/>
    </location>
</feature>
<dbReference type="RefSeq" id="WP_133402363.1">
    <property type="nucleotide sequence ID" value="NZ_SMTK01000001.1"/>
</dbReference>